<gene>
    <name evidence="1" type="ORF">PCIT_a0957</name>
</gene>
<reference evidence="1" key="1">
    <citation type="journal article" date="2012" name="J. Bacteriol.">
        <title>Genome sequences of type strains of seven species of the marine bacterium Pseudoalteromonas.</title>
        <authorList>
            <person name="Xie B.B."/>
            <person name="Shu Y.L."/>
            <person name="Qin Q.L."/>
            <person name="Rong J.C."/>
            <person name="Zhang X.Y."/>
            <person name="Chen X.L."/>
            <person name="Shi M."/>
            <person name="He H.L."/>
            <person name="Zhou B.C."/>
            <person name="Zhang Y.Z."/>
        </authorList>
    </citation>
    <scope>NUCLEOTIDE SEQUENCE</scope>
    <source>
        <strain evidence="1">DSM 8771</strain>
    </source>
</reference>
<reference evidence="1" key="2">
    <citation type="submission" date="2015-03" db="EMBL/GenBank/DDBJ databases">
        <title>Genome sequence of Pseudoalteromonas citrea.</title>
        <authorList>
            <person name="Xie B.-B."/>
            <person name="Rong J.-C."/>
            <person name="Qin Q.-L."/>
            <person name="Zhang Y.-Z."/>
        </authorList>
    </citation>
    <scope>NUCLEOTIDE SEQUENCE</scope>
    <source>
        <strain evidence="1">DSM 8771</strain>
    </source>
</reference>
<accession>A0AAD4ALT7</accession>
<dbReference type="AlphaFoldDB" id="A0AAD4ALT7"/>
<organism evidence="1 2">
    <name type="scientific">Pseudoalteromonas citrea</name>
    <dbReference type="NCBI Taxonomy" id="43655"/>
    <lineage>
        <taxon>Bacteria</taxon>
        <taxon>Pseudomonadati</taxon>
        <taxon>Pseudomonadota</taxon>
        <taxon>Gammaproteobacteria</taxon>
        <taxon>Alteromonadales</taxon>
        <taxon>Pseudoalteromonadaceae</taxon>
        <taxon>Pseudoalteromonas</taxon>
    </lineage>
</organism>
<protein>
    <submittedName>
        <fullName evidence="1">Uncharacterized protein</fullName>
    </submittedName>
</protein>
<comment type="caution">
    <text evidence="1">The sequence shown here is derived from an EMBL/GenBank/DDBJ whole genome shotgun (WGS) entry which is preliminary data.</text>
</comment>
<evidence type="ECO:0000313" key="1">
    <source>
        <dbReference type="EMBL" id="KAF7774500.1"/>
    </source>
</evidence>
<dbReference type="Proteomes" id="UP000016487">
    <property type="component" value="Unassembled WGS sequence"/>
</dbReference>
<sequence>MLLIAAEKVTWSISTAFLFCQSNWSRGSRQDDKANPL</sequence>
<proteinExistence type="predicted"/>
<evidence type="ECO:0000313" key="2">
    <source>
        <dbReference type="Proteomes" id="UP000016487"/>
    </source>
</evidence>
<name>A0AAD4ALT7_9GAMM</name>
<dbReference type="EMBL" id="AHBZ03000014">
    <property type="protein sequence ID" value="KAF7774500.1"/>
    <property type="molecule type" value="Genomic_DNA"/>
</dbReference>